<evidence type="ECO:0000313" key="2">
    <source>
        <dbReference type="Proteomes" id="UP001209878"/>
    </source>
</evidence>
<proteinExistence type="predicted"/>
<evidence type="ECO:0000313" key="1">
    <source>
        <dbReference type="EMBL" id="KAK2149005.1"/>
    </source>
</evidence>
<dbReference type="AlphaFoldDB" id="A0AAD9MXE9"/>
<protein>
    <submittedName>
        <fullName evidence="1">Uncharacterized protein</fullName>
    </submittedName>
</protein>
<comment type="caution">
    <text evidence="1">The sequence shown here is derived from an EMBL/GenBank/DDBJ whole genome shotgun (WGS) entry which is preliminary data.</text>
</comment>
<gene>
    <name evidence="1" type="ORF">NP493_3092g00000</name>
</gene>
<keyword evidence="2" id="KW-1185">Reference proteome</keyword>
<organism evidence="1 2">
    <name type="scientific">Ridgeia piscesae</name>
    <name type="common">Tubeworm</name>
    <dbReference type="NCBI Taxonomy" id="27915"/>
    <lineage>
        <taxon>Eukaryota</taxon>
        <taxon>Metazoa</taxon>
        <taxon>Spiralia</taxon>
        <taxon>Lophotrochozoa</taxon>
        <taxon>Annelida</taxon>
        <taxon>Polychaeta</taxon>
        <taxon>Sedentaria</taxon>
        <taxon>Canalipalpata</taxon>
        <taxon>Sabellida</taxon>
        <taxon>Siboglinidae</taxon>
        <taxon>Ridgeia</taxon>
    </lineage>
</organism>
<sequence length="44" mass="5053">MPSSRRSTRRRCRPRTLKTWLFTVALAFGQPTLVRSSSNSDISK</sequence>
<dbReference type="EMBL" id="JAODUO010003074">
    <property type="protein sequence ID" value="KAK2149005.1"/>
    <property type="molecule type" value="Genomic_DNA"/>
</dbReference>
<name>A0AAD9MXE9_RIDPI</name>
<reference evidence="1" key="1">
    <citation type="journal article" date="2023" name="Mol. Biol. Evol.">
        <title>Third-Generation Sequencing Reveals the Adaptive Role of the Epigenome in Three Deep-Sea Polychaetes.</title>
        <authorList>
            <person name="Perez M."/>
            <person name="Aroh O."/>
            <person name="Sun Y."/>
            <person name="Lan Y."/>
            <person name="Juniper S.K."/>
            <person name="Young C.R."/>
            <person name="Angers B."/>
            <person name="Qian P.Y."/>
        </authorList>
    </citation>
    <scope>NUCLEOTIDE SEQUENCE</scope>
    <source>
        <strain evidence="1">R07B-5</strain>
    </source>
</reference>
<accession>A0AAD9MXE9</accession>
<dbReference type="Proteomes" id="UP001209878">
    <property type="component" value="Unassembled WGS sequence"/>
</dbReference>